<dbReference type="AlphaFoldDB" id="A0A1C7PDT7"/>
<keyword evidence="4 9" id="KW-0949">S-adenosyl-L-methionine</keyword>
<feature type="binding site" evidence="9">
    <location>
        <position position="46"/>
    </location>
    <ligand>
        <name>[4Fe-4S] cluster</name>
        <dbReference type="ChEBI" id="CHEBI:49883"/>
        <label>1</label>
    </ligand>
</feature>
<keyword evidence="3 9" id="KW-0808">Transferase</keyword>
<dbReference type="PANTHER" id="PTHR10949:SF0">
    <property type="entry name" value="LIPOYL SYNTHASE, MITOCHONDRIAL"/>
    <property type="match status" value="1"/>
</dbReference>
<proteinExistence type="inferred from homology"/>
<comment type="pathway">
    <text evidence="9">Protein modification; protein lipoylation via endogenous pathway; protein N(6)-(lipoyl)lysine from octanoyl-[acyl-carrier-protein]: step 2/2.</text>
</comment>
<dbReference type="Gene3D" id="3.20.20.70">
    <property type="entry name" value="Aldolase class I"/>
    <property type="match status" value="1"/>
</dbReference>
<dbReference type="InterPro" id="IPR031691">
    <property type="entry name" value="LIAS_N"/>
</dbReference>
<dbReference type="Proteomes" id="UP000176204">
    <property type="component" value="Chromosome I"/>
</dbReference>
<evidence type="ECO:0000256" key="2">
    <source>
        <dbReference type="ARBA" id="ARBA00022490"/>
    </source>
</evidence>
<feature type="binding site" evidence="9">
    <location>
        <position position="286"/>
    </location>
    <ligand>
        <name>[4Fe-4S] cluster</name>
        <dbReference type="ChEBI" id="CHEBI:49883"/>
        <label>1</label>
    </ligand>
</feature>
<dbReference type="GO" id="GO:0009249">
    <property type="term" value="P:protein lipoylation"/>
    <property type="evidence" value="ECO:0007669"/>
    <property type="project" value="UniProtKB-UniRule"/>
</dbReference>
<accession>A0A1C7PDT7</accession>
<dbReference type="SFLD" id="SFLDG01058">
    <property type="entry name" value="lipoyl_synthase_like"/>
    <property type="match status" value="1"/>
</dbReference>
<dbReference type="SFLD" id="SFLDF00271">
    <property type="entry name" value="lipoyl_synthase"/>
    <property type="match status" value="1"/>
</dbReference>
<dbReference type="SFLD" id="SFLDS00029">
    <property type="entry name" value="Radical_SAM"/>
    <property type="match status" value="1"/>
</dbReference>
<feature type="binding site" evidence="9">
    <location>
        <position position="51"/>
    </location>
    <ligand>
        <name>[4Fe-4S] cluster</name>
        <dbReference type="ChEBI" id="CHEBI:49883"/>
        <label>1</label>
    </ligand>
</feature>
<dbReference type="NCBIfam" id="TIGR00510">
    <property type="entry name" value="lipA"/>
    <property type="match status" value="1"/>
</dbReference>
<keyword evidence="7 9" id="KW-0411">Iron-sulfur</keyword>
<dbReference type="KEGG" id="agl:PYTT_0391"/>
<dbReference type="Pfam" id="PF04055">
    <property type="entry name" value="Radical_SAM"/>
    <property type="match status" value="1"/>
</dbReference>
<dbReference type="EMBL" id="LT629973">
    <property type="protein sequence ID" value="SEH74395.1"/>
    <property type="molecule type" value="Genomic_DNA"/>
</dbReference>
<dbReference type="InterPro" id="IPR006638">
    <property type="entry name" value="Elp3/MiaA/NifB-like_rSAM"/>
</dbReference>
<keyword evidence="6 9" id="KW-0408">Iron</keyword>
<evidence type="ECO:0000256" key="4">
    <source>
        <dbReference type="ARBA" id="ARBA00022691"/>
    </source>
</evidence>
<dbReference type="PIRSF" id="PIRSF005963">
    <property type="entry name" value="Lipoyl_synth"/>
    <property type="match status" value="1"/>
</dbReference>
<protein>
    <recommendedName>
        <fullName evidence="9">Lipoyl synthase</fullName>
        <ecNumber evidence="9">2.8.1.8</ecNumber>
    </recommendedName>
    <alternativeName>
        <fullName evidence="9">Lip-syn</fullName>
        <shortName evidence="9">LS</shortName>
    </alternativeName>
    <alternativeName>
        <fullName evidence="9">Lipoate synthase</fullName>
    </alternativeName>
    <alternativeName>
        <fullName evidence="9">Lipoic acid synthase</fullName>
    </alternativeName>
    <alternativeName>
        <fullName evidence="9">Sulfur insertion protein LipA</fullName>
    </alternativeName>
</protein>
<dbReference type="HAMAP" id="MF_00206">
    <property type="entry name" value="Lipoyl_synth"/>
    <property type="match status" value="1"/>
</dbReference>
<dbReference type="PROSITE" id="PS51918">
    <property type="entry name" value="RADICAL_SAM"/>
    <property type="match status" value="1"/>
</dbReference>
<dbReference type="SMART" id="SM00729">
    <property type="entry name" value="Elp3"/>
    <property type="match status" value="1"/>
</dbReference>
<dbReference type="GO" id="GO:0046872">
    <property type="term" value="F:metal ion binding"/>
    <property type="evidence" value="ECO:0007669"/>
    <property type="project" value="UniProtKB-KW"/>
</dbReference>
<dbReference type="Pfam" id="PF16881">
    <property type="entry name" value="LIAS_N"/>
    <property type="match status" value="1"/>
</dbReference>
<comment type="catalytic activity">
    <reaction evidence="8 9">
        <text>[[Fe-S] cluster scaffold protein carrying a second [4Fe-4S](2+) cluster] + N(6)-octanoyl-L-lysyl-[protein] + 2 oxidized [2Fe-2S]-[ferredoxin] + 2 S-adenosyl-L-methionine + 4 H(+) = [[Fe-S] cluster scaffold protein] + N(6)-[(R)-dihydrolipoyl]-L-lysyl-[protein] + 4 Fe(3+) + 2 hydrogen sulfide + 2 5'-deoxyadenosine + 2 L-methionine + 2 reduced [2Fe-2S]-[ferredoxin]</text>
        <dbReference type="Rhea" id="RHEA:16585"/>
        <dbReference type="Rhea" id="RHEA-COMP:9928"/>
        <dbReference type="Rhea" id="RHEA-COMP:10000"/>
        <dbReference type="Rhea" id="RHEA-COMP:10001"/>
        <dbReference type="Rhea" id="RHEA-COMP:10475"/>
        <dbReference type="Rhea" id="RHEA-COMP:14568"/>
        <dbReference type="Rhea" id="RHEA-COMP:14569"/>
        <dbReference type="ChEBI" id="CHEBI:15378"/>
        <dbReference type="ChEBI" id="CHEBI:17319"/>
        <dbReference type="ChEBI" id="CHEBI:29034"/>
        <dbReference type="ChEBI" id="CHEBI:29919"/>
        <dbReference type="ChEBI" id="CHEBI:33722"/>
        <dbReference type="ChEBI" id="CHEBI:33737"/>
        <dbReference type="ChEBI" id="CHEBI:33738"/>
        <dbReference type="ChEBI" id="CHEBI:57844"/>
        <dbReference type="ChEBI" id="CHEBI:59789"/>
        <dbReference type="ChEBI" id="CHEBI:78809"/>
        <dbReference type="ChEBI" id="CHEBI:83100"/>
        <dbReference type="EC" id="2.8.1.8"/>
    </reaction>
</comment>
<dbReference type="PATRIC" id="fig|1679444.3.peg.2239"/>
<evidence type="ECO:0000256" key="6">
    <source>
        <dbReference type="ARBA" id="ARBA00023004"/>
    </source>
</evidence>
<dbReference type="NCBIfam" id="NF009544">
    <property type="entry name" value="PRK12928.1"/>
    <property type="match status" value="1"/>
</dbReference>
<dbReference type="CDD" id="cd01335">
    <property type="entry name" value="Radical_SAM"/>
    <property type="match status" value="1"/>
</dbReference>
<dbReference type="GO" id="GO:0005737">
    <property type="term" value="C:cytoplasm"/>
    <property type="evidence" value="ECO:0007669"/>
    <property type="project" value="UniProtKB-SubCell"/>
</dbReference>
<dbReference type="FunFam" id="3.20.20.70:FF:000040">
    <property type="entry name" value="Lipoyl synthase"/>
    <property type="match status" value="1"/>
</dbReference>
<dbReference type="InterPro" id="IPR007197">
    <property type="entry name" value="rSAM"/>
</dbReference>
<dbReference type="UniPathway" id="UPA00538">
    <property type="reaction ID" value="UER00593"/>
</dbReference>
<evidence type="ECO:0000256" key="5">
    <source>
        <dbReference type="ARBA" id="ARBA00022723"/>
    </source>
</evidence>
<sequence length="312" mass="35049">MGCKQQDDGNEPREAKPSWLKVRLPHGREFWDVKHMVEGKKLYTVCEEAHCPNRYECWSHGTATFMACGDVCTRACGFCAVKTAKPLPLDPEEPQRIAEAVAHMKLTHAVITMVTRDDQPDGAAGHIASVIRAIRKTSPSTIIEVLTSDFNGKEDSLRSVMEAIPHIFNHNLETVERLSPLVRFRAQYRRSLQVLQNALDLAQGKVATKSGLMLGLGETKEEILQSMDDLRAHGVTVLTIGQYLRPTRKHLPVIDYIRPEQFDEYRDIALSKGFRHVASAPLIRSSYHAANFRPEEDVLDAINEELAKRGEA</sequence>
<evidence type="ECO:0000313" key="11">
    <source>
        <dbReference type="EMBL" id="SEH74395.1"/>
    </source>
</evidence>
<dbReference type="InterPro" id="IPR058240">
    <property type="entry name" value="rSAM_sf"/>
</dbReference>
<feature type="binding site" evidence="9">
    <location>
        <position position="79"/>
    </location>
    <ligand>
        <name>[4Fe-4S] cluster</name>
        <dbReference type="ChEBI" id="CHEBI:49883"/>
        <label>2</label>
        <note>4Fe-4S-S-AdoMet</note>
    </ligand>
</feature>
<reference evidence="12" key="1">
    <citation type="submission" date="2016-09" db="EMBL/GenBank/DDBJ databases">
        <authorList>
            <person name="Koehorst J."/>
        </authorList>
    </citation>
    <scope>NUCLEOTIDE SEQUENCE [LARGE SCALE GENOMIC DNA]</scope>
</reference>
<evidence type="ECO:0000313" key="12">
    <source>
        <dbReference type="Proteomes" id="UP000176204"/>
    </source>
</evidence>
<dbReference type="InterPro" id="IPR003698">
    <property type="entry name" value="Lipoyl_synth"/>
</dbReference>
<dbReference type="EC" id="2.8.1.8" evidence="9"/>
<dbReference type="GO" id="GO:0051539">
    <property type="term" value="F:4 iron, 4 sulfur cluster binding"/>
    <property type="evidence" value="ECO:0007669"/>
    <property type="project" value="UniProtKB-UniRule"/>
</dbReference>
<keyword evidence="1 9" id="KW-0004">4Fe-4S</keyword>
<dbReference type="PANTHER" id="PTHR10949">
    <property type="entry name" value="LIPOYL SYNTHASE"/>
    <property type="match status" value="1"/>
</dbReference>
<evidence type="ECO:0000256" key="8">
    <source>
        <dbReference type="ARBA" id="ARBA00047326"/>
    </source>
</evidence>
<evidence type="ECO:0000259" key="10">
    <source>
        <dbReference type="PROSITE" id="PS51918"/>
    </source>
</evidence>
<dbReference type="InterPro" id="IPR013785">
    <property type="entry name" value="Aldolase_TIM"/>
</dbReference>
<keyword evidence="5 9" id="KW-0479">Metal-binding</keyword>
<feature type="binding site" evidence="9">
    <location>
        <position position="72"/>
    </location>
    <ligand>
        <name>[4Fe-4S] cluster</name>
        <dbReference type="ChEBI" id="CHEBI:49883"/>
        <label>2</label>
        <note>4Fe-4S-S-AdoMet</note>
    </ligand>
</feature>
<feature type="domain" description="Radical SAM core" evidence="10">
    <location>
        <begin position="58"/>
        <end position="275"/>
    </location>
</feature>
<comment type="similarity">
    <text evidence="9">Belongs to the radical SAM superfamily. Lipoyl synthase family.</text>
</comment>
<evidence type="ECO:0000256" key="9">
    <source>
        <dbReference type="HAMAP-Rule" id="MF_00206"/>
    </source>
</evidence>
<evidence type="ECO:0000256" key="1">
    <source>
        <dbReference type="ARBA" id="ARBA00022485"/>
    </source>
</evidence>
<dbReference type="RefSeq" id="WP_067773740.1">
    <property type="nucleotide sequence ID" value="NZ_LIGX01000014.1"/>
</dbReference>
<evidence type="ECO:0000256" key="7">
    <source>
        <dbReference type="ARBA" id="ARBA00023014"/>
    </source>
</evidence>
<dbReference type="GO" id="GO:0016992">
    <property type="term" value="F:lipoate synthase activity"/>
    <property type="evidence" value="ECO:0007669"/>
    <property type="project" value="UniProtKB-UniRule"/>
</dbReference>
<evidence type="ECO:0000256" key="3">
    <source>
        <dbReference type="ARBA" id="ARBA00022679"/>
    </source>
</evidence>
<keyword evidence="2 9" id="KW-0963">Cytoplasm</keyword>
<dbReference type="SUPFAM" id="SSF102114">
    <property type="entry name" value="Radical SAM enzymes"/>
    <property type="match status" value="1"/>
</dbReference>
<keyword evidence="12" id="KW-1185">Reference proteome</keyword>
<comment type="subcellular location">
    <subcellularLocation>
        <location evidence="9">Cytoplasm</location>
    </subcellularLocation>
</comment>
<dbReference type="STRING" id="1679444.PYTT_0391"/>
<gene>
    <name evidence="9" type="primary">lipA</name>
    <name evidence="11" type="ORF">PYTT_0391</name>
</gene>
<comment type="cofactor">
    <cofactor evidence="9">
        <name>[4Fe-4S] cluster</name>
        <dbReference type="ChEBI" id="CHEBI:49883"/>
    </cofactor>
    <text evidence="9">Binds 2 [4Fe-4S] clusters per subunit. One cluster is coordinated with 3 cysteines and an exchangeable S-adenosyl-L-methionine.</text>
</comment>
<feature type="binding site" evidence="9">
    <location>
        <position position="57"/>
    </location>
    <ligand>
        <name>[4Fe-4S] cluster</name>
        <dbReference type="ChEBI" id="CHEBI:49883"/>
        <label>1</label>
    </ligand>
</feature>
<name>A0A1C7PDT7_9BACT</name>
<feature type="binding site" evidence="9">
    <location>
        <position position="76"/>
    </location>
    <ligand>
        <name>[4Fe-4S] cluster</name>
        <dbReference type="ChEBI" id="CHEBI:49883"/>
        <label>2</label>
        <note>4Fe-4S-S-AdoMet</note>
    </ligand>
</feature>
<organism evidence="11 12">
    <name type="scientific">Akkermansia glycaniphila</name>
    <dbReference type="NCBI Taxonomy" id="1679444"/>
    <lineage>
        <taxon>Bacteria</taxon>
        <taxon>Pseudomonadati</taxon>
        <taxon>Verrucomicrobiota</taxon>
        <taxon>Verrucomicrobiia</taxon>
        <taxon>Verrucomicrobiales</taxon>
        <taxon>Akkermansiaceae</taxon>
        <taxon>Akkermansia</taxon>
    </lineage>
</organism>
<dbReference type="NCBIfam" id="NF004019">
    <property type="entry name" value="PRK05481.1"/>
    <property type="match status" value="1"/>
</dbReference>
<dbReference type="OrthoDB" id="9787898at2"/>
<comment type="function">
    <text evidence="9">Catalyzes the radical-mediated insertion of two sulfur atoms into the C-6 and C-8 positions of the octanoyl moiety bound to the lipoyl domains of lipoate-dependent enzymes, thereby converting the octanoylated domains into lipoylated derivatives.</text>
</comment>